<dbReference type="Proteomes" id="UP000013085">
    <property type="component" value="Unassembled WGS sequence"/>
</dbReference>
<evidence type="ECO:0000256" key="6">
    <source>
        <dbReference type="ARBA" id="ARBA00023136"/>
    </source>
</evidence>
<feature type="transmembrane region" description="Helical" evidence="7">
    <location>
        <begin position="76"/>
        <end position="96"/>
    </location>
</feature>
<dbReference type="GeneID" id="57961860"/>
<dbReference type="AlphaFoldDB" id="A0A0E2H2U6"/>
<comment type="subcellular location">
    <subcellularLocation>
        <location evidence="1 7">Cell membrane</location>
        <topology evidence="1 7">Multi-pass membrane protein</topology>
    </subcellularLocation>
</comment>
<accession>A0A0E2H2U6</accession>
<dbReference type="GO" id="GO:0005886">
    <property type="term" value="C:plasma membrane"/>
    <property type="evidence" value="ECO:0007669"/>
    <property type="project" value="UniProtKB-SubCell"/>
</dbReference>
<dbReference type="RefSeq" id="WP_002587512.1">
    <property type="nucleotide sequence ID" value="NZ_KB850997.1"/>
</dbReference>
<evidence type="ECO:0000256" key="5">
    <source>
        <dbReference type="ARBA" id="ARBA00022989"/>
    </source>
</evidence>
<feature type="domain" description="ABC transmembrane type-1" evidence="8">
    <location>
        <begin position="74"/>
        <end position="264"/>
    </location>
</feature>
<evidence type="ECO:0000256" key="3">
    <source>
        <dbReference type="ARBA" id="ARBA00022475"/>
    </source>
</evidence>
<dbReference type="Pfam" id="PF00528">
    <property type="entry name" value="BPD_transp_1"/>
    <property type="match status" value="1"/>
</dbReference>
<feature type="transmembrane region" description="Helical" evidence="7">
    <location>
        <begin position="243"/>
        <end position="263"/>
    </location>
</feature>
<dbReference type="InterPro" id="IPR050366">
    <property type="entry name" value="BP-dependent_transpt_permease"/>
</dbReference>
<evidence type="ECO:0000256" key="1">
    <source>
        <dbReference type="ARBA" id="ARBA00004651"/>
    </source>
</evidence>
<evidence type="ECO:0000256" key="2">
    <source>
        <dbReference type="ARBA" id="ARBA00022448"/>
    </source>
</evidence>
<feature type="transmembrane region" description="Helical" evidence="7">
    <location>
        <begin position="108"/>
        <end position="131"/>
    </location>
</feature>
<evidence type="ECO:0000256" key="7">
    <source>
        <dbReference type="RuleBase" id="RU363032"/>
    </source>
</evidence>
<dbReference type="HOGENOM" id="CLU_028518_5_4_9"/>
<dbReference type="CDD" id="cd06261">
    <property type="entry name" value="TM_PBP2"/>
    <property type="match status" value="1"/>
</dbReference>
<organism evidence="9 10">
    <name type="scientific">[Clostridium] clostridioforme 90A8</name>
    <dbReference type="NCBI Taxonomy" id="999408"/>
    <lineage>
        <taxon>Bacteria</taxon>
        <taxon>Bacillati</taxon>
        <taxon>Bacillota</taxon>
        <taxon>Clostridia</taxon>
        <taxon>Lachnospirales</taxon>
        <taxon>Lachnospiraceae</taxon>
        <taxon>Enterocloster</taxon>
    </lineage>
</organism>
<dbReference type="EMBL" id="AGYR01000076">
    <property type="protein sequence ID" value="ENZ06512.1"/>
    <property type="molecule type" value="Genomic_DNA"/>
</dbReference>
<keyword evidence="3" id="KW-1003">Cell membrane</keyword>
<proteinExistence type="inferred from homology"/>
<dbReference type="PROSITE" id="PS50928">
    <property type="entry name" value="ABC_TM1"/>
    <property type="match status" value="1"/>
</dbReference>
<protein>
    <submittedName>
        <fullName evidence="9">Peptide/nickel ABC transporter permease</fullName>
    </submittedName>
</protein>
<evidence type="ECO:0000259" key="8">
    <source>
        <dbReference type="PROSITE" id="PS50928"/>
    </source>
</evidence>
<dbReference type="PATRIC" id="fig|999408.3.peg.5897"/>
<dbReference type="InterPro" id="IPR000515">
    <property type="entry name" value="MetI-like"/>
</dbReference>
<dbReference type="PANTHER" id="PTHR43386">
    <property type="entry name" value="OLIGOPEPTIDE TRANSPORT SYSTEM PERMEASE PROTEIN APPC"/>
    <property type="match status" value="1"/>
</dbReference>
<evidence type="ECO:0000256" key="4">
    <source>
        <dbReference type="ARBA" id="ARBA00022692"/>
    </source>
</evidence>
<dbReference type="InterPro" id="IPR035906">
    <property type="entry name" value="MetI-like_sf"/>
</dbReference>
<dbReference type="GO" id="GO:0055085">
    <property type="term" value="P:transmembrane transport"/>
    <property type="evidence" value="ECO:0007669"/>
    <property type="project" value="InterPro"/>
</dbReference>
<reference evidence="9 10" key="1">
    <citation type="submission" date="2013-01" db="EMBL/GenBank/DDBJ databases">
        <title>The Genome Sequence of Clostridium clostridioforme 90A8.</title>
        <authorList>
            <consortium name="The Broad Institute Genome Sequencing Platform"/>
            <person name="Earl A."/>
            <person name="Ward D."/>
            <person name="Feldgarden M."/>
            <person name="Gevers D."/>
            <person name="Courvalin P."/>
            <person name="Lambert T."/>
            <person name="Walker B."/>
            <person name="Young S.K."/>
            <person name="Zeng Q."/>
            <person name="Gargeya S."/>
            <person name="Fitzgerald M."/>
            <person name="Haas B."/>
            <person name="Abouelleil A."/>
            <person name="Alvarado L."/>
            <person name="Arachchi H.M."/>
            <person name="Berlin A.M."/>
            <person name="Chapman S.B."/>
            <person name="Dewar J."/>
            <person name="Goldberg J."/>
            <person name="Griggs A."/>
            <person name="Gujja S."/>
            <person name="Hansen M."/>
            <person name="Howarth C."/>
            <person name="Imamovic A."/>
            <person name="Larimer J."/>
            <person name="McCowan C."/>
            <person name="Murphy C."/>
            <person name="Neiman D."/>
            <person name="Pearson M."/>
            <person name="Priest M."/>
            <person name="Roberts A."/>
            <person name="Saif S."/>
            <person name="Shea T."/>
            <person name="Sisk P."/>
            <person name="Sykes S."/>
            <person name="Wortman J."/>
            <person name="Nusbaum C."/>
            <person name="Birren B."/>
        </authorList>
    </citation>
    <scope>NUCLEOTIDE SEQUENCE [LARGE SCALE GENOMIC DNA]</scope>
    <source>
        <strain evidence="9 10">90A8</strain>
    </source>
</reference>
<dbReference type="SUPFAM" id="SSF161098">
    <property type="entry name" value="MetI-like"/>
    <property type="match status" value="1"/>
</dbReference>
<keyword evidence="5 7" id="KW-1133">Transmembrane helix</keyword>
<comment type="similarity">
    <text evidence="7">Belongs to the binding-protein-dependent transport system permease family.</text>
</comment>
<evidence type="ECO:0000313" key="9">
    <source>
        <dbReference type="EMBL" id="ENZ06512.1"/>
    </source>
</evidence>
<dbReference type="Gene3D" id="1.10.3720.10">
    <property type="entry name" value="MetI-like"/>
    <property type="match status" value="1"/>
</dbReference>
<gene>
    <name evidence="9" type="ORF">HMPREF1090_05490</name>
</gene>
<dbReference type="PANTHER" id="PTHR43386:SF23">
    <property type="entry name" value="ABC TRANSPORTER"/>
    <property type="match status" value="1"/>
</dbReference>
<comment type="caution">
    <text evidence="9">The sequence shown here is derived from an EMBL/GenBank/DDBJ whole genome shotgun (WGS) entry which is preliminary data.</text>
</comment>
<keyword evidence="4 7" id="KW-0812">Transmembrane</keyword>
<evidence type="ECO:0000313" key="10">
    <source>
        <dbReference type="Proteomes" id="UP000013085"/>
    </source>
</evidence>
<keyword evidence="6 7" id="KW-0472">Membrane</keyword>
<sequence>MNAQRHRWNRRKAMAVLLAVSVILLAAIAIAGQVLKERALATDFTRKNLPPSLAYPFGTDWMGRDMFVRSLTGLSISIRIGLLAACFSAVVAFIMGTMAACLGRATDAVIGGIIDLVMGIPHILLLILISFAVGKGFWGVLIGVSLTHWTSLARLLRGEVMQLRESQYIQVAKKLGKGRLYIALKHMTPHLLPQLFVGMVLLFPHAILHEASITFLGFGLPPEQPAVGVILSESMKYLVMGKWWLALFPGLLLVFVVVLFHFIGDTLSRLLDPAQAHL</sequence>
<keyword evidence="2 7" id="KW-0813">Transport</keyword>
<name>A0A0E2H2U6_9FIRM</name>
<feature type="transmembrane region" description="Helical" evidence="7">
    <location>
        <begin position="137"/>
        <end position="156"/>
    </location>
</feature>